<dbReference type="RefSeq" id="WP_011900138.1">
    <property type="nucleotide sequence ID" value="NZ_JAAVJF010000001.1"/>
</dbReference>
<reference evidence="2 3" key="1">
    <citation type="journal article" date="2020" name="Nat. Commun.">
        <title>The structures of two archaeal type IV pili illuminate evolutionary relationships.</title>
        <authorList>
            <person name="Wang F."/>
            <person name="Baquero D.P."/>
            <person name="Su Z."/>
            <person name="Beltran L.C."/>
            <person name="Prangishvili D."/>
            <person name="Krupovic M."/>
            <person name="Egelman E.H."/>
        </authorList>
    </citation>
    <scope>NUCLEOTIDE SEQUENCE [LARGE SCALE GENOMIC DNA]</scope>
    <source>
        <strain evidence="2 3">2GA</strain>
    </source>
</reference>
<dbReference type="PANTHER" id="PTHR42941">
    <property type="entry name" value="SLL1037 PROTEIN"/>
    <property type="match status" value="1"/>
</dbReference>
<dbReference type="GeneID" id="5054913"/>
<dbReference type="Proteomes" id="UP000554766">
    <property type="component" value="Unassembled WGS sequence"/>
</dbReference>
<gene>
    <name evidence="2" type="ORF">HC235_02420</name>
</gene>
<dbReference type="CDD" id="cd13569">
    <property type="entry name" value="PBP2_TAXI_TRAP_like_1"/>
    <property type="match status" value="1"/>
</dbReference>
<protein>
    <submittedName>
        <fullName evidence="2">TAXI family TRAP transporter solute-binding subunit</fullName>
    </submittedName>
</protein>
<evidence type="ECO:0000256" key="1">
    <source>
        <dbReference type="SAM" id="MobiDB-lite"/>
    </source>
</evidence>
<dbReference type="Pfam" id="PF16868">
    <property type="entry name" value="NMT1_3"/>
    <property type="match status" value="1"/>
</dbReference>
<dbReference type="AlphaFoldDB" id="A0A7L4P7S8"/>
<dbReference type="PANTHER" id="PTHR42941:SF1">
    <property type="entry name" value="SLL1037 PROTEIN"/>
    <property type="match status" value="1"/>
</dbReference>
<feature type="compositionally biased region" description="Low complexity" evidence="1">
    <location>
        <begin position="29"/>
        <end position="44"/>
    </location>
</feature>
<feature type="region of interest" description="Disordered" evidence="1">
    <location>
        <begin position="29"/>
        <end position="48"/>
    </location>
</feature>
<evidence type="ECO:0000313" key="2">
    <source>
        <dbReference type="EMBL" id="NYR14832.1"/>
    </source>
</evidence>
<name>A0A7L4P7S8_9CREN</name>
<organism evidence="2 3">
    <name type="scientific">Pyrobaculum arsenaticum</name>
    <dbReference type="NCBI Taxonomy" id="121277"/>
    <lineage>
        <taxon>Archaea</taxon>
        <taxon>Thermoproteota</taxon>
        <taxon>Thermoprotei</taxon>
        <taxon>Thermoproteales</taxon>
        <taxon>Thermoproteaceae</taxon>
        <taxon>Pyrobaculum</taxon>
    </lineage>
</organism>
<sequence length="356" mass="38492">MKSTTVLVIGIIIVALVVAVVALLSQPASTPTPTPSQTSQQQTQQPPPTRYSVIIATGGTGGVYYYYGGVIAGILKNYTNIDATSIQTAGSIDNLLLIRDKTDPKRGIYYCATTLPESAYLAYTGQHEKFKDKPAPIAILWAMYPNYLHIVTRSDSGIKSIYDLKGKRVSTGAPGSGTEIEALLVLQILGIDPAKDFSKWERLGAAESADALKSGTIDAYFWSGGLPTSSIVELGVSLKQQGVSLVLIEIPGEVINAFTQKFPGVATKGVIPKSVYGTEKDTQTLTFWNMFVCHKDMPDDLAYLITKTVFQHLDILQASVKAAKDTNLQNALLYYGGSIPYHPGALRYYKEVGVLK</sequence>
<comment type="caution">
    <text evidence="2">The sequence shown here is derived from an EMBL/GenBank/DDBJ whole genome shotgun (WGS) entry which is preliminary data.</text>
</comment>
<dbReference type="NCBIfam" id="TIGR02122">
    <property type="entry name" value="TRAP_TAXI"/>
    <property type="match status" value="1"/>
</dbReference>
<accession>A0A7L4P7S8</accession>
<dbReference type="OMA" id="YPNYVQI"/>
<dbReference type="Gene3D" id="3.40.190.10">
    <property type="entry name" value="Periplasmic binding protein-like II"/>
    <property type="match status" value="2"/>
</dbReference>
<proteinExistence type="predicted"/>
<dbReference type="InterPro" id="IPR011852">
    <property type="entry name" value="TRAP_TAXI"/>
</dbReference>
<dbReference type="SUPFAM" id="SSF53850">
    <property type="entry name" value="Periplasmic binding protein-like II"/>
    <property type="match status" value="1"/>
</dbReference>
<evidence type="ECO:0000313" key="3">
    <source>
        <dbReference type="Proteomes" id="UP000554766"/>
    </source>
</evidence>
<dbReference type="EMBL" id="JAAVJF010000001">
    <property type="protein sequence ID" value="NYR14832.1"/>
    <property type="molecule type" value="Genomic_DNA"/>
</dbReference>
<keyword evidence="3" id="KW-1185">Reference proteome</keyword>